<dbReference type="PANTHER" id="PTHR10133">
    <property type="entry name" value="DNA POLYMERASE I"/>
    <property type="match status" value="1"/>
</dbReference>
<dbReference type="GO" id="GO:0006302">
    <property type="term" value="P:double-strand break repair"/>
    <property type="evidence" value="ECO:0007669"/>
    <property type="project" value="TreeGrafter"/>
</dbReference>
<evidence type="ECO:0000313" key="12">
    <source>
        <dbReference type="EMBL" id="QJA63738.1"/>
    </source>
</evidence>
<dbReference type="InterPro" id="IPR036895">
    <property type="entry name" value="Uracil-DNA_glycosylase-like_sf"/>
</dbReference>
<dbReference type="GO" id="GO:0003677">
    <property type="term" value="F:DNA binding"/>
    <property type="evidence" value="ECO:0007669"/>
    <property type="project" value="UniProtKB-KW"/>
</dbReference>
<dbReference type="InterPro" id="IPR043502">
    <property type="entry name" value="DNA/RNA_pol_sf"/>
</dbReference>
<dbReference type="SUPFAM" id="SSF53098">
    <property type="entry name" value="Ribonuclease H-like"/>
    <property type="match status" value="1"/>
</dbReference>
<dbReference type="Gene3D" id="1.20.1060.10">
    <property type="entry name" value="Taq DNA Polymerase, Chain T, domain 4"/>
    <property type="match status" value="1"/>
</dbReference>
<evidence type="ECO:0000256" key="8">
    <source>
        <dbReference type="ARBA" id="ARBA00049244"/>
    </source>
</evidence>
<dbReference type="PROSITE" id="PS00447">
    <property type="entry name" value="DNA_POLYMERASE_A"/>
    <property type="match status" value="1"/>
</dbReference>
<feature type="domain" description="3'-5' exonuclease" evidence="9">
    <location>
        <begin position="188"/>
        <end position="363"/>
    </location>
</feature>
<organism evidence="12">
    <name type="scientific">viral metagenome</name>
    <dbReference type="NCBI Taxonomy" id="1070528"/>
    <lineage>
        <taxon>unclassified sequences</taxon>
        <taxon>metagenomes</taxon>
        <taxon>organismal metagenomes</taxon>
    </lineage>
</organism>
<dbReference type="InterPro" id="IPR002298">
    <property type="entry name" value="DNA_polymerase_A"/>
</dbReference>
<evidence type="ECO:0000259" key="10">
    <source>
        <dbReference type="SMART" id="SM00482"/>
    </source>
</evidence>
<dbReference type="InterPro" id="IPR005122">
    <property type="entry name" value="Uracil-DNA_glycosylase-like"/>
</dbReference>
<evidence type="ECO:0000259" key="11">
    <source>
        <dbReference type="SMART" id="SM00986"/>
    </source>
</evidence>
<dbReference type="InterPro" id="IPR012337">
    <property type="entry name" value="RNaseH-like_sf"/>
</dbReference>
<feature type="domain" description="DNA-directed DNA polymerase family A palm" evidence="10">
    <location>
        <begin position="533"/>
        <end position="733"/>
    </location>
</feature>
<dbReference type="Pfam" id="PF01612">
    <property type="entry name" value="DNA_pol_A_exo1"/>
    <property type="match status" value="1"/>
</dbReference>
<keyword evidence="7" id="KW-0238">DNA-binding</keyword>
<dbReference type="SUPFAM" id="SSF52141">
    <property type="entry name" value="Uracil-DNA glycosylase-like"/>
    <property type="match status" value="1"/>
</dbReference>
<name>A0A6M3J2I4_9ZZZZ</name>
<dbReference type="InterPro" id="IPR019760">
    <property type="entry name" value="DNA-dir_DNA_pol_A_CS"/>
</dbReference>
<comment type="similarity">
    <text evidence="1">Belongs to the DNA polymerase type-A family.</text>
</comment>
<dbReference type="EC" id="2.7.7.7" evidence="2"/>
<reference evidence="12" key="1">
    <citation type="submission" date="2020-03" db="EMBL/GenBank/DDBJ databases">
        <title>The deep terrestrial virosphere.</title>
        <authorList>
            <person name="Holmfeldt K."/>
            <person name="Nilsson E."/>
            <person name="Simone D."/>
            <person name="Lopez-Fernandez M."/>
            <person name="Wu X."/>
            <person name="de Brujin I."/>
            <person name="Lundin D."/>
            <person name="Andersson A."/>
            <person name="Bertilsson S."/>
            <person name="Dopson M."/>
        </authorList>
    </citation>
    <scope>NUCLEOTIDE SEQUENCE</scope>
    <source>
        <strain evidence="12">MM415B00582</strain>
    </source>
</reference>
<evidence type="ECO:0000256" key="3">
    <source>
        <dbReference type="ARBA" id="ARBA00022679"/>
    </source>
</evidence>
<dbReference type="Gene3D" id="3.30.70.370">
    <property type="match status" value="1"/>
</dbReference>
<evidence type="ECO:0000259" key="9">
    <source>
        <dbReference type="SMART" id="SM00474"/>
    </source>
</evidence>
<dbReference type="InterPro" id="IPR002562">
    <property type="entry name" value="3'-5'_exonuclease_dom"/>
</dbReference>
<evidence type="ECO:0000256" key="6">
    <source>
        <dbReference type="ARBA" id="ARBA00022932"/>
    </source>
</evidence>
<dbReference type="EMBL" id="MT141504">
    <property type="protein sequence ID" value="QJA63738.1"/>
    <property type="molecule type" value="Genomic_DNA"/>
</dbReference>
<dbReference type="InterPro" id="IPR036397">
    <property type="entry name" value="RNaseH_sf"/>
</dbReference>
<evidence type="ECO:0000256" key="2">
    <source>
        <dbReference type="ARBA" id="ARBA00012417"/>
    </source>
</evidence>
<evidence type="ECO:0000256" key="7">
    <source>
        <dbReference type="ARBA" id="ARBA00023125"/>
    </source>
</evidence>
<dbReference type="Gene3D" id="3.40.470.10">
    <property type="entry name" value="Uracil-DNA glycosylase-like domain"/>
    <property type="match status" value="1"/>
</dbReference>
<dbReference type="PANTHER" id="PTHR10133:SF27">
    <property type="entry name" value="DNA POLYMERASE NU"/>
    <property type="match status" value="1"/>
</dbReference>
<evidence type="ECO:0000256" key="4">
    <source>
        <dbReference type="ARBA" id="ARBA00022695"/>
    </source>
</evidence>
<evidence type="ECO:0000256" key="5">
    <source>
        <dbReference type="ARBA" id="ARBA00022705"/>
    </source>
</evidence>
<dbReference type="Gene3D" id="3.30.420.10">
    <property type="entry name" value="Ribonuclease H-like superfamily/Ribonuclease H"/>
    <property type="match status" value="1"/>
</dbReference>
<keyword evidence="4" id="KW-0548">Nucleotidyltransferase</keyword>
<dbReference type="SMART" id="SM00986">
    <property type="entry name" value="UDG"/>
    <property type="match status" value="1"/>
</dbReference>
<dbReference type="Pfam" id="PF03167">
    <property type="entry name" value="UDG"/>
    <property type="match status" value="1"/>
</dbReference>
<dbReference type="GO" id="GO:0008408">
    <property type="term" value="F:3'-5' exonuclease activity"/>
    <property type="evidence" value="ECO:0007669"/>
    <property type="project" value="InterPro"/>
</dbReference>
<dbReference type="Gene3D" id="1.10.150.20">
    <property type="entry name" value="5' to 3' exonuclease, C-terminal subdomain"/>
    <property type="match status" value="1"/>
</dbReference>
<gene>
    <name evidence="12" type="ORF">MM415B00582_0024</name>
</gene>
<comment type="catalytic activity">
    <reaction evidence="8">
        <text>DNA(n) + a 2'-deoxyribonucleoside 5'-triphosphate = DNA(n+1) + diphosphate</text>
        <dbReference type="Rhea" id="RHEA:22508"/>
        <dbReference type="Rhea" id="RHEA-COMP:17339"/>
        <dbReference type="Rhea" id="RHEA-COMP:17340"/>
        <dbReference type="ChEBI" id="CHEBI:33019"/>
        <dbReference type="ChEBI" id="CHEBI:61560"/>
        <dbReference type="ChEBI" id="CHEBI:173112"/>
        <dbReference type="EC" id="2.7.7.7"/>
    </reaction>
</comment>
<dbReference type="PRINTS" id="PR00868">
    <property type="entry name" value="DNAPOLI"/>
</dbReference>
<dbReference type="SMART" id="SM00474">
    <property type="entry name" value="35EXOc"/>
    <property type="match status" value="1"/>
</dbReference>
<evidence type="ECO:0000256" key="1">
    <source>
        <dbReference type="ARBA" id="ARBA00007705"/>
    </source>
</evidence>
<proteinExistence type="inferred from homology"/>
<dbReference type="InterPro" id="IPR001098">
    <property type="entry name" value="DNA-dir_DNA_pol_A_palm_dom"/>
</dbReference>
<dbReference type="SMART" id="SM00987">
    <property type="entry name" value="UreE_C"/>
    <property type="match status" value="1"/>
</dbReference>
<sequence length="777" mass="86318">MGKVPLALCDSCPLKDAPLVPPRGLREFADLVLVGEAPGRDEVRRRQVFIGRSGQLLQRCLDALDLKSIWITNAALCYCEDVDDKEPASYCCRARLFEEIKRKNPKIVVTLGNIPTNAVLGGGITGITARRGKTVLSEELGAKVLPTFHPAAILRRAAMYPDFAMDLQKAAYEIQGPPPEEAAREEEMPPAKATNDFREALAAAEASGYAILDLETSGFSYSQDRILCIVIGTEQGVFVLKQGAVYDPEFAVAFQACRARWVGHGSKFDKAFMKAQLGVSVDFTLDTLLAHYAFDERGGIHDLKQVCARMFDAPDWEGDITKYLTKPKTDSYALLPKGALYRYAAFDGYYTRRLADVLIKRLKRAPAQRGLVKNLLVPASNALADVEVRGIRVDLARAETTRVAWSQELRRLEVRLAEAAGVAGDMNPRSTKQVGAYLFDALGLPEVRGRSTDKDVLAILESRYGSQIPFLGILREHRHLAKLLGTYIVGLQKRAEGDRIHTNFLLFGTVTGRLSSRNPNLQNLPSDPGDPYGSQIRDLYIASEGMSLIYLDYSQAELRMIATLSEDPFLIDVYQKGGDLHNETSIELFGPNFTPRERFFAKTVNFGLPYGRSAAAIASDVNLPGLSRAQAEEFITRYFERIPRVVQWIEETKKTVRAQGYVESRTGRRRRFPLRTDDIIAEVERQSVNFLAQSGASDTTLTSLIHMHHELAGRAHVLLTVHDSVLLECPTEHVEEVAKEGVAIMERTGEELWGSLVPFKASAEVGERWGSLRELEL</sequence>
<dbReference type="SMART" id="SM00482">
    <property type="entry name" value="POLAc"/>
    <property type="match status" value="1"/>
</dbReference>
<dbReference type="SUPFAM" id="SSF56672">
    <property type="entry name" value="DNA/RNA polymerases"/>
    <property type="match status" value="1"/>
</dbReference>
<dbReference type="GO" id="GO:0006261">
    <property type="term" value="P:DNA-templated DNA replication"/>
    <property type="evidence" value="ECO:0007669"/>
    <property type="project" value="InterPro"/>
</dbReference>
<accession>A0A6M3J2I4</accession>
<protein>
    <recommendedName>
        <fullName evidence="2">DNA-directed DNA polymerase</fullName>
        <ecNumber evidence="2">2.7.7.7</ecNumber>
    </recommendedName>
</protein>
<dbReference type="AlphaFoldDB" id="A0A6M3J2I4"/>
<dbReference type="Pfam" id="PF00476">
    <property type="entry name" value="DNA_pol_A"/>
    <property type="match status" value="1"/>
</dbReference>
<keyword evidence="6" id="KW-0239">DNA-directed DNA polymerase</keyword>
<keyword evidence="5" id="KW-0235">DNA replication</keyword>
<keyword evidence="3" id="KW-0808">Transferase</keyword>
<dbReference type="CDD" id="cd10030">
    <property type="entry name" value="UDG-F4_TTUDGA_SPO1dp_like"/>
    <property type="match status" value="1"/>
</dbReference>
<dbReference type="GO" id="GO:0003887">
    <property type="term" value="F:DNA-directed DNA polymerase activity"/>
    <property type="evidence" value="ECO:0007669"/>
    <property type="project" value="UniProtKB-KW"/>
</dbReference>
<feature type="domain" description="Uracil-DNA glycosylase-like" evidence="11">
    <location>
        <begin position="21"/>
        <end position="168"/>
    </location>
</feature>